<dbReference type="AlphaFoldDB" id="A0A516NMK1"/>
<feature type="region of interest" description="Disordered" evidence="1">
    <location>
        <begin position="211"/>
        <end position="251"/>
    </location>
</feature>
<feature type="transmembrane region" description="Helical" evidence="2">
    <location>
        <begin position="414"/>
        <end position="431"/>
    </location>
</feature>
<feature type="transmembrane region" description="Helical" evidence="2">
    <location>
        <begin position="75"/>
        <end position="92"/>
    </location>
</feature>
<dbReference type="GO" id="GO:0005886">
    <property type="term" value="C:plasma membrane"/>
    <property type="evidence" value="ECO:0007669"/>
    <property type="project" value="TreeGrafter"/>
</dbReference>
<keyword evidence="2" id="KW-1133">Transmembrane helix</keyword>
<feature type="transmembrane region" description="Helical" evidence="2">
    <location>
        <begin position="385"/>
        <end position="402"/>
    </location>
</feature>
<dbReference type="SUPFAM" id="SSF103473">
    <property type="entry name" value="MFS general substrate transporter"/>
    <property type="match status" value="1"/>
</dbReference>
<feature type="compositionally biased region" description="Basic and acidic residues" evidence="1">
    <location>
        <begin position="305"/>
        <end position="330"/>
    </location>
</feature>
<feature type="transmembrane region" description="Helical" evidence="2">
    <location>
        <begin position="437"/>
        <end position="457"/>
    </location>
</feature>
<proteinExistence type="predicted"/>
<feature type="transmembrane region" description="Helical" evidence="2">
    <location>
        <begin position="161"/>
        <end position="180"/>
    </location>
</feature>
<dbReference type="Proteomes" id="UP000317039">
    <property type="component" value="Chromosome"/>
</dbReference>
<feature type="transmembrane region" description="Helical" evidence="2">
    <location>
        <begin position="357"/>
        <end position="379"/>
    </location>
</feature>
<dbReference type="PANTHER" id="PTHR23537">
    <property type="match status" value="1"/>
</dbReference>
<reference evidence="3 4" key="1">
    <citation type="submission" date="2019-07" db="EMBL/GenBank/DDBJ databases">
        <title>Complete Genome Sequence and Methylome Analysis of Nocardia otitidis-caviarum NEB252.</title>
        <authorList>
            <person name="Fomenkov A."/>
            <person name="Anton B.P."/>
            <person name="Vincze T."/>
            <person name="Roberts R.J."/>
        </authorList>
    </citation>
    <scope>NUCLEOTIDE SEQUENCE [LARGE SCALE GENOMIC DNA]</scope>
    <source>
        <strain evidence="3 4">NEB252</strain>
    </source>
</reference>
<dbReference type="EMBL" id="CP041695">
    <property type="protein sequence ID" value="QDP80130.1"/>
    <property type="molecule type" value="Genomic_DNA"/>
</dbReference>
<dbReference type="PANTHER" id="PTHR23537:SF1">
    <property type="entry name" value="SUGAR TRANSPORTER"/>
    <property type="match status" value="1"/>
</dbReference>
<name>A0A516NMK1_9NOCA</name>
<accession>A0A516NMK1</accession>
<feature type="transmembrane region" description="Helical" evidence="2">
    <location>
        <begin position="104"/>
        <end position="123"/>
    </location>
</feature>
<protein>
    <submittedName>
        <fullName evidence="3">YbfB/YjiJ family MFS transporter</fullName>
    </submittedName>
</protein>
<gene>
    <name evidence="3" type="ORF">FOH10_16820</name>
</gene>
<feature type="transmembrane region" description="Helical" evidence="2">
    <location>
        <begin position="497"/>
        <end position="516"/>
    </location>
</feature>
<dbReference type="Gene3D" id="1.20.1250.20">
    <property type="entry name" value="MFS general substrate transporter like domains"/>
    <property type="match status" value="2"/>
</dbReference>
<dbReference type="InterPro" id="IPR036259">
    <property type="entry name" value="MFS_trans_sf"/>
</dbReference>
<dbReference type="InterPro" id="IPR010645">
    <property type="entry name" value="MFS_4"/>
</dbReference>
<evidence type="ECO:0000313" key="3">
    <source>
        <dbReference type="EMBL" id="QDP80130.1"/>
    </source>
</evidence>
<feature type="region of interest" description="Disordered" evidence="1">
    <location>
        <begin position="278"/>
        <end position="340"/>
    </location>
</feature>
<dbReference type="Pfam" id="PF06779">
    <property type="entry name" value="MFS_4"/>
    <property type="match status" value="2"/>
</dbReference>
<keyword evidence="2" id="KW-0812">Transmembrane</keyword>
<feature type="transmembrane region" description="Helical" evidence="2">
    <location>
        <begin position="469"/>
        <end position="491"/>
    </location>
</feature>
<sequence length="525" mass="53737">MRPAYTYRVRSISQVLSRSVASAGVTIVATRRLGLGTAVAAAAGLAAAVGVGRFVYTPLLPTMVDAGRLDAHSGALVAAANYAGYLLGAVALARRPEWNGRSTFRLAAMALIVSDLLMAIPAAPAVAAVLRFVAGIASAALFIGCAAVAARHENRRRAAGIVFSGVGAGIAAAGLLVLLTQHVLSWQALWLVSAAVTAALLAPTRRLDIRPGTRRGTGARAGASAAPPDGNPADTADTAGHRVVSRTKAARIRPRVATEEAAYRVVGQGEITASRVGHGKLRASRAGHSEFTASRTEQSEFTASRTEHSEFTAPRTEHGEFTASRTEHGEFTASRTGHSELGPPRPGRVWLALRVSYLLEGLGYIVIGTFLVAAVAGPGRQAEGTLMWILVGSAAAPSTVLWGAGARRWSASRMLVLALILQAISAAMPAVSSGTAAALVSAVLFGATFMGIVMLAMEIGDDLVDGPAAATLTAGYGFGQMLGPLVVAPVLGSGYTAAFGIATAVLLAAAAAALVVHRSYASIET</sequence>
<organism evidence="3 4">
    <name type="scientific">Nocardia otitidiscaviarum</name>
    <dbReference type="NCBI Taxonomy" id="1823"/>
    <lineage>
        <taxon>Bacteria</taxon>
        <taxon>Bacillati</taxon>
        <taxon>Actinomycetota</taxon>
        <taxon>Actinomycetes</taxon>
        <taxon>Mycobacteriales</taxon>
        <taxon>Nocardiaceae</taxon>
        <taxon>Nocardia</taxon>
    </lineage>
</organism>
<feature type="compositionally biased region" description="Polar residues" evidence="1">
    <location>
        <begin position="291"/>
        <end position="304"/>
    </location>
</feature>
<evidence type="ECO:0000256" key="1">
    <source>
        <dbReference type="SAM" id="MobiDB-lite"/>
    </source>
</evidence>
<feature type="compositionally biased region" description="Low complexity" evidence="1">
    <location>
        <begin position="214"/>
        <end position="228"/>
    </location>
</feature>
<dbReference type="KEGG" id="nod:FOH10_16820"/>
<evidence type="ECO:0000313" key="4">
    <source>
        <dbReference type="Proteomes" id="UP000317039"/>
    </source>
</evidence>
<feature type="transmembrane region" description="Helical" evidence="2">
    <location>
        <begin position="129"/>
        <end position="149"/>
    </location>
</feature>
<keyword evidence="2" id="KW-0472">Membrane</keyword>
<feature type="transmembrane region" description="Helical" evidence="2">
    <location>
        <begin position="33"/>
        <end position="55"/>
    </location>
</feature>
<feature type="transmembrane region" description="Helical" evidence="2">
    <location>
        <begin position="186"/>
        <end position="204"/>
    </location>
</feature>
<evidence type="ECO:0000256" key="2">
    <source>
        <dbReference type="SAM" id="Phobius"/>
    </source>
</evidence>